<dbReference type="GO" id="GO:0009002">
    <property type="term" value="F:serine-type D-Ala-D-Ala carboxypeptidase activity"/>
    <property type="evidence" value="ECO:0007669"/>
    <property type="project" value="UniProtKB-EC"/>
</dbReference>
<keyword evidence="7" id="KW-0378">Hydrolase</keyword>
<keyword evidence="9" id="KW-0573">Peptidoglycan synthesis</keyword>
<dbReference type="InParanoid" id="A0A2S8SW45"/>
<evidence type="ECO:0000259" key="18">
    <source>
        <dbReference type="SMART" id="SM00936"/>
    </source>
</evidence>
<evidence type="ECO:0000256" key="17">
    <source>
        <dbReference type="SAM" id="SignalP"/>
    </source>
</evidence>
<evidence type="ECO:0000256" key="14">
    <source>
        <dbReference type="RuleBase" id="RU004016"/>
    </source>
</evidence>
<dbReference type="SUPFAM" id="SSF56601">
    <property type="entry name" value="beta-lactamase/transpeptidase-like"/>
    <property type="match status" value="1"/>
</dbReference>
<reference evidence="19 20" key="1">
    <citation type="journal article" date="2018" name="Syst. Appl. Microbiol.">
        <title>Abditibacterium utsteinense sp. nov., the first cultivated member of candidate phylum FBP, isolated from ice-free Antarctic soil samples.</title>
        <authorList>
            <person name="Tahon G."/>
            <person name="Tytgat B."/>
            <person name="Lebbe L."/>
            <person name="Carlier A."/>
            <person name="Willems A."/>
        </authorList>
    </citation>
    <scope>NUCLEOTIDE SEQUENCE [LARGE SCALE GENOMIC DNA]</scope>
    <source>
        <strain evidence="19 20">LMG 29911</strain>
    </source>
</reference>
<feature type="region of interest" description="Disordered" evidence="15">
    <location>
        <begin position="423"/>
        <end position="449"/>
    </location>
</feature>
<evidence type="ECO:0000256" key="15">
    <source>
        <dbReference type="SAM" id="MobiDB-lite"/>
    </source>
</evidence>
<proteinExistence type="inferred from homology"/>
<name>A0A2S8SW45_9BACT</name>
<dbReference type="UniPathway" id="UPA00219"/>
<comment type="catalytic activity">
    <reaction evidence="11">
        <text>Preferential cleavage: (Ac)2-L-Lys-D-Ala-|-D-Ala. Also transpeptidation of peptidyl-alanyl moieties that are N-acyl substituents of D-alanine.</text>
        <dbReference type="EC" id="3.4.16.4"/>
    </reaction>
</comment>
<evidence type="ECO:0000313" key="19">
    <source>
        <dbReference type="EMBL" id="PQV65015.1"/>
    </source>
</evidence>
<dbReference type="RefSeq" id="WP_170065445.1">
    <property type="nucleotide sequence ID" value="NZ_NIGF01000002.1"/>
</dbReference>
<evidence type="ECO:0000256" key="12">
    <source>
        <dbReference type="PIRSR" id="PIRSR618044-1"/>
    </source>
</evidence>
<keyword evidence="8" id="KW-0133">Cell shape</keyword>
<keyword evidence="5" id="KW-0645">Protease</keyword>
<dbReference type="FunCoup" id="A0A2S8SW45">
    <property type="interactions" value="193"/>
</dbReference>
<gene>
    <name evidence="19" type="ORF">B1R32_10222</name>
</gene>
<feature type="transmembrane region" description="Helical" evidence="16">
    <location>
        <begin position="391"/>
        <end position="411"/>
    </location>
</feature>
<dbReference type="GO" id="GO:0009252">
    <property type="term" value="P:peptidoglycan biosynthetic process"/>
    <property type="evidence" value="ECO:0007669"/>
    <property type="project" value="UniProtKB-UniPathway"/>
</dbReference>
<organism evidence="19 20">
    <name type="scientific">Abditibacterium utsteinense</name>
    <dbReference type="NCBI Taxonomy" id="1960156"/>
    <lineage>
        <taxon>Bacteria</taxon>
        <taxon>Pseudomonadati</taxon>
        <taxon>Abditibacteriota</taxon>
        <taxon>Abditibacteriia</taxon>
        <taxon>Abditibacteriales</taxon>
        <taxon>Abditibacteriaceae</taxon>
        <taxon>Abditibacterium</taxon>
    </lineage>
</organism>
<dbReference type="PANTHER" id="PTHR21581:SF6">
    <property type="entry name" value="TRAFFICKING PROTEIN PARTICLE COMPLEX SUBUNIT 12"/>
    <property type="match status" value="1"/>
</dbReference>
<keyword evidence="4 19" id="KW-0121">Carboxypeptidase</keyword>
<dbReference type="InterPro" id="IPR001967">
    <property type="entry name" value="Peptidase_S11_N"/>
</dbReference>
<evidence type="ECO:0000313" key="20">
    <source>
        <dbReference type="Proteomes" id="UP000237684"/>
    </source>
</evidence>
<keyword evidence="16" id="KW-0472">Membrane</keyword>
<sequence>MRFLLTVCLLLTSTGARAQALQAAPPPFPTAAATFVLDLDSSRILESKNANARMFPASTTKIMTCLVAMERGNLNQVIRAGKNAANTGESGIGLLEGENHTLRELIEAALVHSANDACVDIAEGVGGSQQKFVGWMNQKARELGCRNTHFVNPHGLHDPNHYTTAHDLAVIARAALRIPFISEVARTKVATIGGNWKIGPTRVMINRNKLLFRWNQCDGFKTGYTRQAGNCLVASATKINPATRKPWRILAVAMKTAPGKSFSDCQTLLQTAFNSYQPQRVVERGEILAEKFIKGGAFALEAATSREVFLPMTAFERQTLTRRIHLLDLTAPLQKGAVVGNIEYLAVPNAKGNAAPRRLAQITLVARGDVPQTLLARAVPAVGNRFGPISLGARLLFLGLFCSGAAFLLLFKRKNHVRRRKQSAFKSAALEPRSASQPVRNRADRRPRN</sequence>
<evidence type="ECO:0000256" key="10">
    <source>
        <dbReference type="ARBA" id="ARBA00023316"/>
    </source>
</evidence>
<evidence type="ECO:0000256" key="13">
    <source>
        <dbReference type="PIRSR" id="PIRSR618044-2"/>
    </source>
</evidence>
<protein>
    <recommendedName>
        <fullName evidence="3">serine-type D-Ala-D-Ala carboxypeptidase</fullName>
        <ecNumber evidence="3">3.4.16.4</ecNumber>
    </recommendedName>
</protein>
<keyword evidence="16" id="KW-0812">Transmembrane</keyword>
<dbReference type="PRINTS" id="PR00725">
    <property type="entry name" value="DADACBPTASE1"/>
</dbReference>
<evidence type="ECO:0000256" key="5">
    <source>
        <dbReference type="ARBA" id="ARBA00022670"/>
    </source>
</evidence>
<keyword evidence="20" id="KW-1185">Reference proteome</keyword>
<dbReference type="AlphaFoldDB" id="A0A2S8SW45"/>
<comment type="caution">
    <text evidence="19">The sequence shown here is derived from an EMBL/GenBank/DDBJ whole genome shotgun (WGS) entry which is preliminary data.</text>
</comment>
<accession>A0A2S8SW45</accession>
<feature type="active site" evidence="12">
    <location>
        <position position="113"/>
    </location>
</feature>
<dbReference type="Pfam" id="PF07943">
    <property type="entry name" value="PBP5_C"/>
    <property type="match status" value="1"/>
</dbReference>
<comment type="pathway">
    <text evidence="1">Cell wall biogenesis; peptidoglycan biosynthesis.</text>
</comment>
<dbReference type="Gene3D" id="3.40.710.10">
    <property type="entry name" value="DD-peptidase/beta-lactamase superfamily"/>
    <property type="match status" value="1"/>
</dbReference>
<comment type="similarity">
    <text evidence="2 14">Belongs to the peptidase S11 family.</text>
</comment>
<feature type="domain" description="Peptidase S11 D-Ala-D-Ala carboxypeptidase A C-terminal" evidence="18">
    <location>
        <begin position="276"/>
        <end position="372"/>
    </location>
</feature>
<evidence type="ECO:0000256" key="4">
    <source>
        <dbReference type="ARBA" id="ARBA00022645"/>
    </source>
</evidence>
<dbReference type="EC" id="3.4.16.4" evidence="3"/>
<feature type="binding site" evidence="13">
    <location>
        <position position="221"/>
    </location>
    <ligand>
        <name>substrate</name>
    </ligand>
</feature>
<keyword evidence="16" id="KW-1133">Transmembrane helix</keyword>
<dbReference type="InterPro" id="IPR012907">
    <property type="entry name" value="Peptidase_S11_C"/>
</dbReference>
<evidence type="ECO:0000256" key="7">
    <source>
        <dbReference type="ARBA" id="ARBA00022801"/>
    </source>
</evidence>
<dbReference type="Gene3D" id="2.60.410.10">
    <property type="entry name" value="D-Ala-D-Ala carboxypeptidase, C-terminal domain"/>
    <property type="match status" value="1"/>
</dbReference>
<evidence type="ECO:0000256" key="2">
    <source>
        <dbReference type="ARBA" id="ARBA00007164"/>
    </source>
</evidence>
<keyword evidence="6 17" id="KW-0732">Signal</keyword>
<evidence type="ECO:0000256" key="1">
    <source>
        <dbReference type="ARBA" id="ARBA00004752"/>
    </source>
</evidence>
<dbReference type="GO" id="GO:0006508">
    <property type="term" value="P:proteolysis"/>
    <property type="evidence" value="ECO:0007669"/>
    <property type="project" value="UniProtKB-KW"/>
</dbReference>
<feature type="chain" id="PRO_5015729987" description="serine-type D-Ala-D-Ala carboxypeptidase" evidence="17">
    <location>
        <begin position="19"/>
        <end position="449"/>
    </location>
</feature>
<feature type="active site" description="Acyl-ester intermediate" evidence="12">
    <location>
        <position position="58"/>
    </location>
</feature>
<dbReference type="SMART" id="SM00936">
    <property type="entry name" value="PBP5_C"/>
    <property type="match status" value="1"/>
</dbReference>
<dbReference type="Proteomes" id="UP000237684">
    <property type="component" value="Unassembled WGS sequence"/>
</dbReference>
<dbReference type="PANTHER" id="PTHR21581">
    <property type="entry name" value="D-ALANYL-D-ALANINE CARBOXYPEPTIDASE"/>
    <property type="match status" value="1"/>
</dbReference>
<feature type="signal peptide" evidence="17">
    <location>
        <begin position="1"/>
        <end position="18"/>
    </location>
</feature>
<dbReference type="GO" id="GO:0071555">
    <property type="term" value="P:cell wall organization"/>
    <property type="evidence" value="ECO:0007669"/>
    <property type="project" value="UniProtKB-KW"/>
</dbReference>
<dbReference type="InterPro" id="IPR018044">
    <property type="entry name" value="Peptidase_S11"/>
</dbReference>
<evidence type="ECO:0000256" key="6">
    <source>
        <dbReference type="ARBA" id="ARBA00022729"/>
    </source>
</evidence>
<dbReference type="GO" id="GO:0008360">
    <property type="term" value="P:regulation of cell shape"/>
    <property type="evidence" value="ECO:0007669"/>
    <property type="project" value="UniProtKB-KW"/>
</dbReference>
<dbReference type="EMBL" id="NIGF01000002">
    <property type="protein sequence ID" value="PQV65015.1"/>
    <property type="molecule type" value="Genomic_DNA"/>
</dbReference>
<evidence type="ECO:0000256" key="16">
    <source>
        <dbReference type="SAM" id="Phobius"/>
    </source>
</evidence>
<evidence type="ECO:0000256" key="3">
    <source>
        <dbReference type="ARBA" id="ARBA00012448"/>
    </source>
</evidence>
<keyword evidence="10" id="KW-0961">Cell wall biogenesis/degradation</keyword>
<feature type="active site" description="Proton acceptor" evidence="12">
    <location>
        <position position="61"/>
    </location>
</feature>
<evidence type="ECO:0000256" key="8">
    <source>
        <dbReference type="ARBA" id="ARBA00022960"/>
    </source>
</evidence>
<evidence type="ECO:0000256" key="11">
    <source>
        <dbReference type="ARBA" id="ARBA00034000"/>
    </source>
</evidence>
<dbReference type="InterPro" id="IPR012338">
    <property type="entry name" value="Beta-lactam/transpept-like"/>
</dbReference>
<dbReference type="InterPro" id="IPR037167">
    <property type="entry name" value="Peptidase_S11_C_sf"/>
</dbReference>
<evidence type="ECO:0000256" key="9">
    <source>
        <dbReference type="ARBA" id="ARBA00022984"/>
    </source>
</evidence>
<dbReference type="Pfam" id="PF00768">
    <property type="entry name" value="Peptidase_S11"/>
    <property type="match status" value="1"/>
</dbReference>